<dbReference type="AlphaFoldDB" id="A0A7W8E099"/>
<proteinExistence type="predicted"/>
<comment type="caution">
    <text evidence="1">The sequence shown here is derived from an EMBL/GenBank/DDBJ whole genome shotgun (WGS) entry which is preliminary data.</text>
</comment>
<dbReference type="EMBL" id="JACHIH010000026">
    <property type="protein sequence ID" value="MBB5048873.1"/>
    <property type="molecule type" value="Genomic_DNA"/>
</dbReference>
<evidence type="ECO:0000313" key="2">
    <source>
        <dbReference type="Proteomes" id="UP000542353"/>
    </source>
</evidence>
<reference evidence="1 2" key="1">
    <citation type="submission" date="2020-08" db="EMBL/GenBank/DDBJ databases">
        <title>Genomic Encyclopedia of Type Strains, Phase IV (KMG-IV): sequencing the most valuable type-strain genomes for metagenomic binning, comparative biology and taxonomic classification.</title>
        <authorList>
            <person name="Goeker M."/>
        </authorList>
    </citation>
    <scope>NUCLEOTIDE SEQUENCE [LARGE SCALE GENOMIC DNA]</scope>
    <source>
        <strain evidence="1 2">DSM 12706</strain>
    </source>
</reference>
<gene>
    <name evidence="1" type="ORF">HNR60_003643</name>
</gene>
<dbReference type="Proteomes" id="UP000542353">
    <property type="component" value="Unassembled WGS sequence"/>
</dbReference>
<organism evidence="1 2">
    <name type="scientific">Rhodopseudomonas rhenobacensis</name>
    <dbReference type="NCBI Taxonomy" id="87461"/>
    <lineage>
        <taxon>Bacteria</taxon>
        <taxon>Pseudomonadati</taxon>
        <taxon>Pseudomonadota</taxon>
        <taxon>Alphaproteobacteria</taxon>
        <taxon>Hyphomicrobiales</taxon>
        <taxon>Nitrobacteraceae</taxon>
        <taxon>Rhodopseudomonas</taxon>
    </lineage>
</organism>
<keyword evidence="2" id="KW-1185">Reference proteome</keyword>
<name>A0A7W8E099_9BRAD</name>
<evidence type="ECO:0000313" key="1">
    <source>
        <dbReference type="EMBL" id="MBB5048873.1"/>
    </source>
</evidence>
<accession>A0A7W8E099</accession>
<protein>
    <submittedName>
        <fullName evidence="1">Uncharacterized protein</fullName>
    </submittedName>
</protein>
<dbReference type="RefSeq" id="WP_184260144.1">
    <property type="nucleotide sequence ID" value="NZ_JACHIH010000026.1"/>
</dbReference>
<sequence length="65" mass="6969">MSWSARFSPPIPLPKGGELATLQDARVFLIRLPRHECNSPRWQAALAAVLMVGNDGGPTVSPASE</sequence>